<dbReference type="EMBL" id="CM003613">
    <property type="protein sequence ID" value="KYP56857.1"/>
    <property type="molecule type" value="Genomic_DNA"/>
</dbReference>
<proteinExistence type="predicted"/>
<dbReference type="Proteomes" id="UP000075243">
    <property type="component" value="Chromosome 11"/>
</dbReference>
<gene>
    <name evidence="1" type="ORF">KK1_003106</name>
</gene>
<evidence type="ECO:0000313" key="1">
    <source>
        <dbReference type="EMBL" id="KYP56857.1"/>
    </source>
</evidence>
<organism evidence="1 2">
    <name type="scientific">Cajanus cajan</name>
    <name type="common">Pigeon pea</name>
    <name type="synonym">Cajanus indicus</name>
    <dbReference type="NCBI Taxonomy" id="3821"/>
    <lineage>
        <taxon>Eukaryota</taxon>
        <taxon>Viridiplantae</taxon>
        <taxon>Streptophyta</taxon>
        <taxon>Embryophyta</taxon>
        <taxon>Tracheophyta</taxon>
        <taxon>Spermatophyta</taxon>
        <taxon>Magnoliopsida</taxon>
        <taxon>eudicotyledons</taxon>
        <taxon>Gunneridae</taxon>
        <taxon>Pentapetalae</taxon>
        <taxon>rosids</taxon>
        <taxon>fabids</taxon>
        <taxon>Fabales</taxon>
        <taxon>Fabaceae</taxon>
        <taxon>Papilionoideae</taxon>
        <taxon>50 kb inversion clade</taxon>
        <taxon>NPAAA clade</taxon>
        <taxon>indigoferoid/millettioid clade</taxon>
        <taxon>Phaseoleae</taxon>
        <taxon>Cajanus</taxon>
    </lineage>
</organism>
<protein>
    <recommendedName>
        <fullName evidence="3">Retrovirus-related Pol polyprotein from transposon TNT 1-94</fullName>
    </recommendedName>
</protein>
<dbReference type="Gramene" id="C.cajan_03035.t">
    <property type="protein sequence ID" value="C.cajan_03035.t"/>
    <property type="gene ID" value="C.cajan_03035"/>
</dbReference>
<keyword evidence="2" id="KW-1185">Reference proteome</keyword>
<accession>A0A151SPW1</accession>
<reference evidence="1 2" key="1">
    <citation type="journal article" date="2012" name="Nat. Biotechnol.">
        <title>Draft genome sequence of pigeonpea (Cajanus cajan), an orphan legume crop of resource-poor farmers.</title>
        <authorList>
            <person name="Varshney R.K."/>
            <person name="Chen W."/>
            <person name="Li Y."/>
            <person name="Bharti A.K."/>
            <person name="Saxena R.K."/>
            <person name="Schlueter J.A."/>
            <person name="Donoghue M.T."/>
            <person name="Azam S."/>
            <person name="Fan G."/>
            <person name="Whaley A.M."/>
            <person name="Farmer A.D."/>
            <person name="Sheridan J."/>
            <person name="Iwata A."/>
            <person name="Tuteja R."/>
            <person name="Penmetsa R.V."/>
            <person name="Wu W."/>
            <person name="Upadhyaya H.D."/>
            <person name="Yang S.P."/>
            <person name="Shah T."/>
            <person name="Saxena K.B."/>
            <person name="Michael T."/>
            <person name="McCombie W.R."/>
            <person name="Yang B."/>
            <person name="Zhang G."/>
            <person name="Yang H."/>
            <person name="Wang J."/>
            <person name="Spillane C."/>
            <person name="Cook D.R."/>
            <person name="May G.D."/>
            <person name="Xu X."/>
            <person name="Jackson S.A."/>
        </authorList>
    </citation>
    <scope>NUCLEOTIDE SEQUENCE [LARGE SCALE GENOMIC DNA]</scope>
    <source>
        <strain evidence="2">cv. Asha</strain>
    </source>
</reference>
<dbReference type="AlphaFoldDB" id="A0A151SPW1"/>
<evidence type="ECO:0000313" key="2">
    <source>
        <dbReference type="Proteomes" id="UP000075243"/>
    </source>
</evidence>
<name>A0A151SPW1_CAJCA</name>
<sequence length="198" mass="23080">ILEKSHKVKFETSMHVSSKPFEYGHSDLWGPLRVKTHLKSLKNMFKSLEESNSKTGKEKIQFEVEFPTSDFGNNIALTNSVPTNNVLSTGSSYQLTRDRTRRNIVPITQAPNTEEEMREMCKEALWLKGMIGELSILHQVCHQRMKYIDIRFHFIINVFESKEIHIERIVFEDNLANVFMKSLTTSKFKHCLDLINFI</sequence>
<feature type="non-terminal residue" evidence="1">
    <location>
        <position position="1"/>
    </location>
</feature>
<evidence type="ECO:0008006" key="3">
    <source>
        <dbReference type="Google" id="ProtNLM"/>
    </source>
</evidence>